<organism>
    <name type="scientific">Pediculus humanus subsp. corporis</name>
    <name type="common">Body louse</name>
    <dbReference type="NCBI Taxonomy" id="121224"/>
    <lineage>
        <taxon>Eukaryota</taxon>
        <taxon>Metazoa</taxon>
        <taxon>Ecdysozoa</taxon>
        <taxon>Arthropoda</taxon>
        <taxon>Hexapoda</taxon>
        <taxon>Insecta</taxon>
        <taxon>Pterygota</taxon>
        <taxon>Neoptera</taxon>
        <taxon>Paraneoptera</taxon>
        <taxon>Psocodea</taxon>
        <taxon>Troctomorpha</taxon>
        <taxon>Phthiraptera</taxon>
        <taxon>Anoplura</taxon>
        <taxon>Pediculidae</taxon>
        <taxon>Pediculus</taxon>
    </lineage>
</organism>
<keyword evidence="4" id="KW-1185">Reference proteome</keyword>
<feature type="compositionally biased region" description="Polar residues" evidence="1">
    <location>
        <begin position="173"/>
        <end position="187"/>
    </location>
</feature>
<reference evidence="3" key="3">
    <citation type="submission" date="2021-02" db="UniProtKB">
        <authorList>
            <consortium name="EnsemblMetazoa"/>
        </authorList>
    </citation>
    <scope>IDENTIFICATION</scope>
    <source>
        <strain evidence="3">USDA</strain>
    </source>
</reference>
<feature type="region of interest" description="Disordered" evidence="1">
    <location>
        <begin position="133"/>
        <end position="220"/>
    </location>
</feature>
<reference evidence="2" key="2">
    <citation type="submission" date="2007-04" db="EMBL/GenBank/DDBJ databases">
        <title>The genome of the human body louse.</title>
        <authorList>
            <consortium name="The Human Body Louse Genome Consortium"/>
            <person name="Kirkness E."/>
            <person name="Walenz B."/>
            <person name="Hass B."/>
            <person name="Bruggner R."/>
            <person name="Strausberg R."/>
        </authorList>
    </citation>
    <scope>NUCLEOTIDE SEQUENCE</scope>
    <source>
        <strain evidence="2">USDA</strain>
    </source>
</reference>
<name>E0VKK7_PEDHC</name>
<dbReference type="HOGENOM" id="CLU_1257405_0_0_1"/>
<evidence type="ECO:0000313" key="4">
    <source>
        <dbReference type="Proteomes" id="UP000009046"/>
    </source>
</evidence>
<dbReference type="OrthoDB" id="6159439at2759"/>
<dbReference type="CTD" id="8235552"/>
<dbReference type="STRING" id="121224.E0VKK7"/>
<dbReference type="KEGG" id="phu:Phum_PHUM266760"/>
<proteinExistence type="predicted"/>
<gene>
    <name evidence="3" type="primary">8235552</name>
    <name evidence="2" type="ORF">Phum_PHUM266760</name>
</gene>
<evidence type="ECO:0000256" key="1">
    <source>
        <dbReference type="SAM" id="MobiDB-lite"/>
    </source>
</evidence>
<dbReference type="EnsemblMetazoa" id="PHUM266760-RA">
    <property type="protein sequence ID" value="PHUM266760-PA"/>
    <property type="gene ID" value="PHUM266760"/>
</dbReference>
<evidence type="ECO:0000313" key="3">
    <source>
        <dbReference type="EnsemblMetazoa" id="PHUM266760-PA"/>
    </source>
</evidence>
<dbReference type="RefSeq" id="XP_002426651.1">
    <property type="nucleotide sequence ID" value="XM_002426606.1"/>
</dbReference>
<dbReference type="GeneID" id="8235552"/>
<dbReference type="EMBL" id="DS235248">
    <property type="protein sequence ID" value="EEB13913.1"/>
    <property type="molecule type" value="Genomic_DNA"/>
</dbReference>
<evidence type="ECO:0000313" key="2">
    <source>
        <dbReference type="EMBL" id="EEB13913.1"/>
    </source>
</evidence>
<dbReference type="InParanoid" id="E0VKK7"/>
<sequence>MSSFLMNPSSAYTHHSVVVDPKFPPTEEYSQNNYISSPVTGPDYFGNHQQYGVSGYGGYEPPNTQQAPPTVQTGGMQGLIPIPQQPNVIKNEIQLLQSKNDVEKCEMSAYNNSAQYNNVKSDTSSNNIQTEVSLNHSLPNVKVDVQSAESPTLRRNNEDDTRSSPVGRHITQEPLSRNSPSRKNSPLQRHAMRGWDEEEESGERGVVVKLFRPRHDSFKN</sequence>
<dbReference type="VEuPathDB" id="VectorBase:PHUM266760"/>
<accession>E0VKK7</accession>
<protein>
    <submittedName>
        <fullName evidence="2 3">Uncharacterized protein</fullName>
    </submittedName>
</protein>
<dbReference type="EMBL" id="AAZO01003084">
    <property type="status" value="NOT_ANNOTATED_CDS"/>
    <property type="molecule type" value="Genomic_DNA"/>
</dbReference>
<dbReference type="Proteomes" id="UP000009046">
    <property type="component" value="Unassembled WGS sequence"/>
</dbReference>
<dbReference type="AlphaFoldDB" id="E0VKK7"/>
<reference evidence="2" key="1">
    <citation type="submission" date="2007-04" db="EMBL/GenBank/DDBJ databases">
        <title>Annotation of Pediculus humanus corporis strain USDA.</title>
        <authorList>
            <person name="Kirkness E."/>
            <person name="Hannick L."/>
            <person name="Hass B."/>
            <person name="Bruggner R."/>
            <person name="Lawson D."/>
            <person name="Bidwell S."/>
            <person name="Joardar V."/>
            <person name="Caler E."/>
            <person name="Walenz B."/>
            <person name="Inman J."/>
            <person name="Schobel S."/>
            <person name="Galinsky K."/>
            <person name="Amedeo P."/>
            <person name="Strausberg R."/>
        </authorList>
    </citation>
    <scope>NUCLEOTIDE SEQUENCE</scope>
    <source>
        <strain evidence="2">USDA</strain>
    </source>
</reference>